<accession>A0ABW0QW79</accession>
<evidence type="ECO:0000256" key="5">
    <source>
        <dbReference type="ARBA" id="ARBA00022538"/>
    </source>
</evidence>
<evidence type="ECO:0000256" key="8">
    <source>
        <dbReference type="ARBA" id="ARBA00022958"/>
    </source>
</evidence>
<keyword evidence="7 12" id="KW-0769">Symport</keyword>
<feature type="transmembrane region" description="Helical" evidence="12">
    <location>
        <begin position="27"/>
        <end position="45"/>
    </location>
</feature>
<feature type="transmembrane region" description="Helical" evidence="12">
    <location>
        <begin position="381"/>
        <end position="403"/>
    </location>
</feature>
<dbReference type="InterPro" id="IPR053951">
    <property type="entry name" value="K_trans_N"/>
</dbReference>
<dbReference type="InterPro" id="IPR003855">
    <property type="entry name" value="K+_transporter"/>
</dbReference>
<evidence type="ECO:0000259" key="14">
    <source>
        <dbReference type="Pfam" id="PF02705"/>
    </source>
</evidence>
<organism evidence="16 17">
    <name type="scientific">Rhodanobacter ginsengisoli</name>
    <dbReference type="NCBI Taxonomy" id="418646"/>
    <lineage>
        <taxon>Bacteria</taxon>
        <taxon>Pseudomonadati</taxon>
        <taxon>Pseudomonadota</taxon>
        <taxon>Gammaproteobacteria</taxon>
        <taxon>Lysobacterales</taxon>
        <taxon>Rhodanobacteraceae</taxon>
        <taxon>Rhodanobacter</taxon>
    </lineage>
</organism>
<dbReference type="EMBL" id="JBHSNF010000003">
    <property type="protein sequence ID" value="MFC5527124.1"/>
    <property type="molecule type" value="Genomic_DNA"/>
</dbReference>
<evidence type="ECO:0000256" key="9">
    <source>
        <dbReference type="ARBA" id="ARBA00022989"/>
    </source>
</evidence>
<comment type="subcellular location">
    <subcellularLocation>
        <location evidence="12">Cell membrane</location>
        <topology evidence="12">Multi-pass membrane protein</topology>
    </subcellularLocation>
    <subcellularLocation>
        <location evidence="1">Membrane</location>
        <topology evidence="1">Multi-pass membrane protein</topology>
    </subcellularLocation>
</comment>
<dbReference type="RefSeq" id="WP_377321473.1">
    <property type="nucleotide sequence ID" value="NZ_JBHSNF010000003.1"/>
</dbReference>
<evidence type="ECO:0000256" key="11">
    <source>
        <dbReference type="ARBA" id="ARBA00023136"/>
    </source>
</evidence>
<evidence type="ECO:0000256" key="7">
    <source>
        <dbReference type="ARBA" id="ARBA00022847"/>
    </source>
</evidence>
<feature type="domain" description="K+ potassium transporter C-terminal" evidence="15">
    <location>
        <begin position="491"/>
        <end position="643"/>
    </location>
</feature>
<comment type="function">
    <text evidence="12">Transport of potassium into the cell. Likely operates as a K(+):H(+) symporter.</text>
</comment>
<evidence type="ECO:0000313" key="16">
    <source>
        <dbReference type="EMBL" id="MFC5527124.1"/>
    </source>
</evidence>
<evidence type="ECO:0000256" key="6">
    <source>
        <dbReference type="ARBA" id="ARBA00022692"/>
    </source>
</evidence>
<comment type="similarity">
    <text evidence="2 12">Belongs to the HAK/KUP transporter (TC 2.A.72) family.</text>
</comment>
<feature type="compositionally biased region" description="Polar residues" evidence="13">
    <location>
        <begin position="7"/>
        <end position="16"/>
    </location>
</feature>
<sequence length="643" mass="69753">MNEQAHKQASSPATGETGNGHGARSTLILGAIGIVFGDIGTSPLYTMHETFLPEHGLHPRPSTVLGILSLITWSLIMVVAVKYVSLVMRADNKGEGGIMALMTLAQRASGKSLGMRRAVMFMALLGAALFFGDGVITPSISVLSAVEGLKVAAPGLEHWVVPITVLVLLGLFWLQRHGTAKVGAIFGPVMVLWFLALGVIGVWNIIQAPGVLYALNPWYAVQFFMTHGSTSILALGSVVLCVTGAEALYTDMGHFGRFPIRTAWFFFVMPALLLNYYGQGGLLLVHPEAIANPFYHSVPTWALYPMIGLATLSTVIASQAVISGAFTVTRQAIQLGFLPRMEVIHTSREAIGQIFLPWVNRALMVTVIATVVGFGSSNALAGAYGIAVTGTMAIDTVLVMIVARRMWQWNRALVIGLGLVLLSIDLSYFGANTLKILQGGWFPLVLGLLMFAVMTTWRRGRELVVREIKQGGLALAPFIENMTEHPPLRVPGTAIFLTANLSAVPHALLHNLKHNKVLHERNVLLTVAILETPVAEADERIQLTALTPSTDDFYALELRFGFAEDPNIPLALSQCSSEGIQFDMMNTTFFLSRESIVADARRPGMALWRDKLFAFMSRNALPATAFFQIPGNRLIELGAQVEI</sequence>
<dbReference type="Proteomes" id="UP001596114">
    <property type="component" value="Unassembled WGS sequence"/>
</dbReference>
<dbReference type="PANTHER" id="PTHR30540">
    <property type="entry name" value="OSMOTIC STRESS POTASSIUM TRANSPORTER"/>
    <property type="match status" value="1"/>
</dbReference>
<feature type="transmembrane region" description="Helical" evidence="12">
    <location>
        <begin position="306"/>
        <end position="329"/>
    </location>
</feature>
<evidence type="ECO:0000313" key="17">
    <source>
        <dbReference type="Proteomes" id="UP001596114"/>
    </source>
</evidence>
<feature type="transmembrane region" description="Helical" evidence="12">
    <location>
        <begin position="186"/>
        <end position="206"/>
    </location>
</feature>
<comment type="caution">
    <text evidence="16">The sequence shown here is derived from an EMBL/GenBank/DDBJ whole genome shotgun (WGS) entry which is preliminary data.</text>
</comment>
<keyword evidence="8 12" id="KW-0630">Potassium</keyword>
<gene>
    <name evidence="12" type="primary">kup</name>
    <name evidence="16" type="ORF">ACFPPA_15390</name>
</gene>
<dbReference type="Pfam" id="PF02705">
    <property type="entry name" value="K_trans"/>
    <property type="match status" value="1"/>
</dbReference>
<proteinExistence type="inferred from homology"/>
<evidence type="ECO:0000256" key="13">
    <source>
        <dbReference type="SAM" id="MobiDB-lite"/>
    </source>
</evidence>
<feature type="transmembrane region" description="Helical" evidence="12">
    <location>
        <begin position="156"/>
        <end position="174"/>
    </location>
</feature>
<feature type="transmembrane region" description="Helical" evidence="12">
    <location>
        <begin position="350"/>
        <end position="375"/>
    </location>
</feature>
<feature type="transmembrane region" description="Helical" evidence="12">
    <location>
        <begin position="263"/>
        <end position="286"/>
    </location>
</feature>
<evidence type="ECO:0000256" key="12">
    <source>
        <dbReference type="HAMAP-Rule" id="MF_01522"/>
    </source>
</evidence>
<evidence type="ECO:0000256" key="3">
    <source>
        <dbReference type="ARBA" id="ARBA00022448"/>
    </source>
</evidence>
<dbReference type="PANTHER" id="PTHR30540:SF79">
    <property type="entry name" value="LOW AFFINITY POTASSIUM TRANSPORT SYSTEM PROTEIN KUP"/>
    <property type="match status" value="1"/>
</dbReference>
<reference evidence="17" key="1">
    <citation type="journal article" date="2019" name="Int. J. Syst. Evol. Microbiol.">
        <title>The Global Catalogue of Microorganisms (GCM) 10K type strain sequencing project: providing services to taxonomists for standard genome sequencing and annotation.</title>
        <authorList>
            <consortium name="The Broad Institute Genomics Platform"/>
            <consortium name="The Broad Institute Genome Sequencing Center for Infectious Disease"/>
            <person name="Wu L."/>
            <person name="Ma J."/>
        </authorList>
    </citation>
    <scope>NUCLEOTIDE SEQUENCE [LARGE SCALE GENOMIC DNA]</scope>
    <source>
        <strain evidence="17">CGMCC 1.16619</strain>
    </source>
</reference>
<keyword evidence="3 12" id="KW-0813">Transport</keyword>
<evidence type="ECO:0000256" key="10">
    <source>
        <dbReference type="ARBA" id="ARBA00023065"/>
    </source>
</evidence>
<feature type="transmembrane region" description="Helical" evidence="12">
    <location>
        <begin position="65"/>
        <end position="84"/>
    </location>
</feature>
<dbReference type="HAMAP" id="MF_01522">
    <property type="entry name" value="Kup"/>
    <property type="match status" value="1"/>
</dbReference>
<keyword evidence="9 12" id="KW-1133">Transmembrane helix</keyword>
<feature type="transmembrane region" description="Helical" evidence="12">
    <location>
        <begin position="412"/>
        <end position="430"/>
    </location>
</feature>
<name>A0ABW0QW79_9GAMM</name>
<evidence type="ECO:0000259" key="15">
    <source>
        <dbReference type="Pfam" id="PF22776"/>
    </source>
</evidence>
<feature type="region of interest" description="Disordered" evidence="13">
    <location>
        <begin position="1"/>
        <end position="21"/>
    </location>
</feature>
<dbReference type="Pfam" id="PF22776">
    <property type="entry name" value="K_trans_C"/>
    <property type="match status" value="1"/>
</dbReference>
<keyword evidence="17" id="KW-1185">Reference proteome</keyword>
<evidence type="ECO:0000256" key="2">
    <source>
        <dbReference type="ARBA" id="ARBA00007019"/>
    </source>
</evidence>
<feature type="transmembrane region" description="Helical" evidence="12">
    <location>
        <begin position="118"/>
        <end position="136"/>
    </location>
</feature>
<keyword evidence="5 12" id="KW-0633">Potassium transport</keyword>
<keyword evidence="4 12" id="KW-1003">Cell membrane</keyword>
<comment type="catalytic activity">
    <reaction evidence="12">
        <text>K(+)(in) + H(+)(in) = K(+)(out) + H(+)(out)</text>
        <dbReference type="Rhea" id="RHEA:28490"/>
        <dbReference type="ChEBI" id="CHEBI:15378"/>
        <dbReference type="ChEBI" id="CHEBI:29103"/>
    </reaction>
</comment>
<dbReference type="InterPro" id="IPR053952">
    <property type="entry name" value="K_trans_C"/>
</dbReference>
<feature type="transmembrane region" description="Helical" evidence="12">
    <location>
        <begin position="436"/>
        <end position="457"/>
    </location>
</feature>
<evidence type="ECO:0000256" key="1">
    <source>
        <dbReference type="ARBA" id="ARBA00004141"/>
    </source>
</evidence>
<dbReference type="InterPro" id="IPR023051">
    <property type="entry name" value="Kup"/>
</dbReference>
<evidence type="ECO:0000256" key="4">
    <source>
        <dbReference type="ARBA" id="ARBA00022475"/>
    </source>
</evidence>
<feature type="transmembrane region" description="Helical" evidence="12">
    <location>
        <begin position="218"/>
        <end position="242"/>
    </location>
</feature>
<keyword evidence="6 12" id="KW-0812">Transmembrane</keyword>
<feature type="domain" description="K+ potassium transporter integral membrane" evidence="14">
    <location>
        <begin position="28"/>
        <end position="479"/>
    </location>
</feature>
<keyword evidence="11 12" id="KW-0472">Membrane</keyword>
<protein>
    <recommendedName>
        <fullName evidence="12">Probable potassium transport system protein Kup</fullName>
    </recommendedName>
</protein>
<keyword evidence="10 12" id="KW-0406">Ion transport</keyword>